<dbReference type="GO" id="GO:0008483">
    <property type="term" value="F:transaminase activity"/>
    <property type="evidence" value="ECO:0007669"/>
    <property type="project" value="InterPro"/>
</dbReference>
<dbReference type="Gene3D" id="3.40.640.10">
    <property type="entry name" value="Type I PLP-dependent aspartate aminotransferase-like (Major domain)"/>
    <property type="match status" value="1"/>
</dbReference>
<dbReference type="SUPFAM" id="SSF53383">
    <property type="entry name" value="PLP-dependent transferases"/>
    <property type="match status" value="1"/>
</dbReference>
<protein>
    <submittedName>
        <fullName evidence="4">Glutamate-1-semialdehyde 2,1-aminomutase</fullName>
        <ecNumber evidence="4">5.4.3.8</ecNumber>
    </submittedName>
</protein>
<keyword evidence="5" id="KW-1185">Reference proteome</keyword>
<evidence type="ECO:0000313" key="5">
    <source>
        <dbReference type="Proteomes" id="UP000558997"/>
    </source>
</evidence>
<dbReference type="AlphaFoldDB" id="A0A841DQ80"/>
<evidence type="ECO:0000256" key="1">
    <source>
        <dbReference type="ARBA" id="ARBA00001933"/>
    </source>
</evidence>
<dbReference type="PANTHER" id="PTHR43713:SF3">
    <property type="entry name" value="GLUTAMATE-1-SEMIALDEHYDE 2,1-AMINOMUTASE 1, CHLOROPLASTIC-RELATED"/>
    <property type="match status" value="1"/>
</dbReference>
<name>A0A841DQ80_9ACTN</name>
<keyword evidence="4" id="KW-0413">Isomerase</keyword>
<dbReference type="PROSITE" id="PS00600">
    <property type="entry name" value="AA_TRANSFER_CLASS_3"/>
    <property type="match status" value="1"/>
</dbReference>
<comment type="caution">
    <text evidence="4">The sequence shown here is derived from an EMBL/GenBank/DDBJ whole genome shotgun (WGS) entry which is preliminary data.</text>
</comment>
<dbReference type="Proteomes" id="UP000558997">
    <property type="component" value="Unassembled WGS sequence"/>
</dbReference>
<evidence type="ECO:0000256" key="3">
    <source>
        <dbReference type="RuleBase" id="RU003560"/>
    </source>
</evidence>
<accession>A0A841DQ80</accession>
<dbReference type="InterPro" id="IPR015421">
    <property type="entry name" value="PyrdxlP-dep_Trfase_major"/>
</dbReference>
<dbReference type="PANTHER" id="PTHR43713">
    <property type="entry name" value="GLUTAMATE-1-SEMIALDEHYDE 2,1-AMINOMUTASE"/>
    <property type="match status" value="1"/>
</dbReference>
<dbReference type="GO" id="GO:0030170">
    <property type="term" value="F:pyridoxal phosphate binding"/>
    <property type="evidence" value="ECO:0007669"/>
    <property type="project" value="InterPro"/>
</dbReference>
<dbReference type="EC" id="5.4.3.8" evidence="4"/>
<sequence length="447" mass="47196">MNELSVGSRFGRSTAQLERARVHLPAGVTSSVRLATRPVPTVFERGSGAELWDADGNRYLDFVLGYGPLLLGHSPRTVVDAVTRQLNESVLSGGQHRLEAAVAEAVVDAIPFAESVCLSSTGSEAVAAAVRLARAFTGRDLLVKFEGHYHGWLDGVAFNTPGRPPAEQLGDSLTAQPATAGVLADAPVAVLRWNDTVMFEQFIAAHGSRVAAVIFEPVPQVGLLEPEPAFLQAVTTRTRESGGLVIFDEVVTGFRIARGGAQERFGVQADLVVLAKALAAGFPVSAVAGRRDILSLVDSGAVTHLGTFNGHAPSLAAANAALAEYRADGFYDRLEHAAARLATGLRELGRQYAPELCVRQVGGMLWTSFDSGPDQPGTTPARAAAARSYADLVARADAGRAARFAERLMVAGVHIQPRGTWMLSAVHDDPLIDEALESAAGVLRTLD</sequence>
<dbReference type="InterPro" id="IPR049704">
    <property type="entry name" value="Aminotrans_3_PPA_site"/>
</dbReference>
<dbReference type="InterPro" id="IPR005814">
    <property type="entry name" value="Aminotrans_3"/>
</dbReference>
<dbReference type="Pfam" id="PF00202">
    <property type="entry name" value="Aminotran_3"/>
    <property type="match status" value="1"/>
</dbReference>
<comment type="cofactor">
    <cofactor evidence="1">
        <name>pyridoxal 5'-phosphate</name>
        <dbReference type="ChEBI" id="CHEBI:597326"/>
    </cofactor>
</comment>
<gene>
    <name evidence="4" type="ORF">HDA44_003350</name>
</gene>
<dbReference type="Gene3D" id="3.90.1150.10">
    <property type="entry name" value="Aspartate Aminotransferase, domain 1"/>
    <property type="match status" value="1"/>
</dbReference>
<keyword evidence="2 3" id="KW-0663">Pyridoxal phosphate</keyword>
<organism evidence="4 5">
    <name type="scientific">Kribbella solani</name>
    <dbReference type="NCBI Taxonomy" id="236067"/>
    <lineage>
        <taxon>Bacteria</taxon>
        <taxon>Bacillati</taxon>
        <taxon>Actinomycetota</taxon>
        <taxon>Actinomycetes</taxon>
        <taxon>Propionibacteriales</taxon>
        <taxon>Kribbellaceae</taxon>
        <taxon>Kribbella</taxon>
    </lineage>
</organism>
<comment type="similarity">
    <text evidence="3">Belongs to the class-III pyridoxal-phosphate-dependent aminotransferase family.</text>
</comment>
<dbReference type="GO" id="GO:0042286">
    <property type="term" value="F:glutamate-1-semialdehyde 2,1-aminomutase activity"/>
    <property type="evidence" value="ECO:0007669"/>
    <property type="project" value="UniProtKB-EC"/>
</dbReference>
<evidence type="ECO:0000313" key="4">
    <source>
        <dbReference type="EMBL" id="MBB5980009.1"/>
    </source>
</evidence>
<dbReference type="InterPro" id="IPR015424">
    <property type="entry name" value="PyrdxlP-dep_Trfase"/>
</dbReference>
<dbReference type="EMBL" id="JACHNF010000001">
    <property type="protein sequence ID" value="MBB5980009.1"/>
    <property type="molecule type" value="Genomic_DNA"/>
</dbReference>
<dbReference type="InterPro" id="IPR015422">
    <property type="entry name" value="PyrdxlP-dep_Trfase_small"/>
</dbReference>
<reference evidence="4 5" key="1">
    <citation type="submission" date="2020-08" db="EMBL/GenBank/DDBJ databases">
        <title>Sequencing the genomes of 1000 actinobacteria strains.</title>
        <authorList>
            <person name="Klenk H.-P."/>
        </authorList>
    </citation>
    <scope>NUCLEOTIDE SEQUENCE [LARGE SCALE GENOMIC DNA]</scope>
    <source>
        <strain evidence="4 5">DSM 17294</strain>
    </source>
</reference>
<dbReference type="RefSeq" id="WP_184835411.1">
    <property type="nucleotide sequence ID" value="NZ_BAAAVN010000007.1"/>
</dbReference>
<proteinExistence type="inferred from homology"/>
<evidence type="ECO:0000256" key="2">
    <source>
        <dbReference type="ARBA" id="ARBA00022898"/>
    </source>
</evidence>